<evidence type="ECO:0000313" key="2">
    <source>
        <dbReference type="EMBL" id="SIN80529.1"/>
    </source>
</evidence>
<dbReference type="RefSeq" id="WP_074215706.1">
    <property type="nucleotide sequence ID" value="NZ_FSRG01000003.1"/>
</dbReference>
<dbReference type="InterPro" id="IPR029069">
    <property type="entry name" value="HotDog_dom_sf"/>
</dbReference>
<evidence type="ECO:0000259" key="1">
    <source>
        <dbReference type="Pfam" id="PF22818"/>
    </source>
</evidence>
<evidence type="ECO:0000313" key="3">
    <source>
        <dbReference type="Proteomes" id="UP000184694"/>
    </source>
</evidence>
<sequence length="129" mass="13865">MNRVRKELINAMTSVQQGETGQWVSHFRLPVSFVGFEGHFPERPILPGIVQMLMGVVTAERICGNSLEISAISNAKFVQPVSPDMDVAVSCTPANKECSSVNVRLTTENGVASSFTLQLARVAGSTEGV</sequence>
<dbReference type="Pfam" id="PF22818">
    <property type="entry name" value="ApeI-like"/>
    <property type="match status" value="1"/>
</dbReference>
<feature type="domain" description="ApeI dehydratase-like" evidence="1">
    <location>
        <begin position="19"/>
        <end position="109"/>
    </location>
</feature>
<dbReference type="OrthoDB" id="9772788at2"/>
<dbReference type="STRING" id="1121457.SAMN02745161_0874"/>
<dbReference type="Proteomes" id="UP000184694">
    <property type="component" value="Unassembled WGS sequence"/>
</dbReference>
<name>A0A1N6EBX7_9BACT</name>
<dbReference type="EMBL" id="FSRG01000003">
    <property type="protein sequence ID" value="SIN80529.1"/>
    <property type="molecule type" value="Genomic_DNA"/>
</dbReference>
<dbReference type="Gene3D" id="3.10.129.10">
    <property type="entry name" value="Hotdog Thioesterase"/>
    <property type="match status" value="1"/>
</dbReference>
<dbReference type="InterPro" id="IPR054545">
    <property type="entry name" value="ApeI-like"/>
</dbReference>
<reference evidence="3" key="1">
    <citation type="submission" date="2016-11" db="EMBL/GenBank/DDBJ databases">
        <authorList>
            <person name="Varghese N."/>
            <person name="Submissions S."/>
        </authorList>
    </citation>
    <scope>NUCLEOTIDE SEQUENCE [LARGE SCALE GENOMIC DNA]</scope>
    <source>
        <strain evidence="3">DSM 17456</strain>
    </source>
</reference>
<accession>A0A1N6EBX7</accession>
<dbReference type="AlphaFoldDB" id="A0A1N6EBX7"/>
<protein>
    <submittedName>
        <fullName evidence="2">3-hydroxyacyl-[acyl-carrier-protein] dehydratase</fullName>
    </submittedName>
</protein>
<gene>
    <name evidence="2" type="ORF">SAMN02745161_0874</name>
</gene>
<organism evidence="2 3">
    <name type="scientific">Halodesulfovibrio marinisediminis DSM 17456</name>
    <dbReference type="NCBI Taxonomy" id="1121457"/>
    <lineage>
        <taxon>Bacteria</taxon>
        <taxon>Pseudomonadati</taxon>
        <taxon>Thermodesulfobacteriota</taxon>
        <taxon>Desulfovibrionia</taxon>
        <taxon>Desulfovibrionales</taxon>
        <taxon>Desulfovibrionaceae</taxon>
        <taxon>Halodesulfovibrio</taxon>
    </lineage>
</organism>
<dbReference type="SUPFAM" id="SSF54637">
    <property type="entry name" value="Thioesterase/thiol ester dehydrase-isomerase"/>
    <property type="match status" value="1"/>
</dbReference>
<keyword evidence="3" id="KW-1185">Reference proteome</keyword>
<proteinExistence type="predicted"/>